<accession>D6AMP5</accession>
<feature type="transmembrane region" description="Helical" evidence="1">
    <location>
        <begin position="47"/>
        <end position="66"/>
    </location>
</feature>
<evidence type="ECO:0000313" key="3">
    <source>
        <dbReference type="Proteomes" id="UP000003986"/>
    </source>
</evidence>
<keyword evidence="1" id="KW-0472">Membrane</keyword>
<reference evidence="3" key="1">
    <citation type="submission" date="2008-10" db="EMBL/GenBank/DDBJ databases">
        <authorList>
            <person name="Molnar K."/>
        </authorList>
    </citation>
    <scope>NUCLEOTIDE SEQUENCE [LARGE SCALE GENOMIC DNA]</scope>
    <source>
        <strain evidence="3">NRRL 15998</strain>
    </source>
</reference>
<proteinExistence type="predicted"/>
<dbReference type="Proteomes" id="UP000003986">
    <property type="component" value="Unassembled WGS sequence"/>
</dbReference>
<protein>
    <submittedName>
        <fullName evidence="2">Predicted protein</fullName>
    </submittedName>
</protein>
<dbReference type="EMBL" id="DS999644">
    <property type="protein sequence ID" value="EFE79524.2"/>
    <property type="molecule type" value="Genomic_DNA"/>
</dbReference>
<evidence type="ECO:0000256" key="1">
    <source>
        <dbReference type="SAM" id="Phobius"/>
    </source>
</evidence>
<organism evidence="2 3">
    <name type="scientific">Streptomyces filamentosus NRRL 15998</name>
    <dbReference type="NCBI Taxonomy" id="457431"/>
    <lineage>
        <taxon>Bacteria</taxon>
        <taxon>Bacillati</taxon>
        <taxon>Actinomycetota</taxon>
        <taxon>Actinomycetes</taxon>
        <taxon>Kitasatosporales</taxon>
        <taxon>Streptomycetaceae</taxon>
        <taxon>Streptomyces</taxon>
    </lineage>
</organism>
<keyword evidence="1" id="KW-1133">Transmembrane helix</keyword>
<keyword evidence="1" id="KW-0812">Transmembrane</keyword>
<name>D6AMP5_STRFL</name>
<reference evidence="3" key="2">
    <citation type="submission" date="2008-12" db="EMBL/GenBank/DDBJ databases">
        <title>Annotation of Streptomyces roseosporus strain NRRL 15998.</title>
        <authorList>
            <consortium name="The Broad Institute Genome Sequencing Platform"/>
            <consortium name="Broad Institute Microbial Sequencing Center"/>
            <person name="Fischbach M."/>
            <person name="Ward D."/>
            <person name="Young S."/>
            <person name="Kodira C.D."/>
            <person name="Zeng Q."/>
            <person name="Koehrsen M."/>
            <person name="Godfrey P."/>
            <person name="Alvarado L."/>
            <person name="Berlin A.M."/>
            <person name="Borenstein D."/>
            <person name="Chen Z."/>
            <person name="Engels R."/>
            <person name="Freedman E."/>
            <person name="Gellesch M."/>
            <person name="Goldberg J."/>
            <person name="Griggs A."/>
            <person name="Gujja S."/>
            <person name="Heiman D.I."/>
            <person name="Hepburn T.A."/>
            <person name="Howarth C."/>
            <person name="Jen D."/>
            <person name="Larson L."/>
            <person name="Lewis B."/>
            <person name="Mehta T."/>
            <person name="Park D."/>
            <person name="Pearson M."/>
            <person name="Roberts A."/>
            <person name="Saif S."/>
            <person name="Shea T.D."/>
            <person name="Shenoy N."/>
            <person name="Sisk P."/>
            <person name="Stolte C."/>
            <person name="Sykes S.N."/>
            <person name="Walk T."/>
            <person name="White J."/>
            <person name="Yandava C."/>
            <person name="Straight P."/>
            <person name="Clardy J."/>
            <person name="Hung D."/>
            <person name="Kolter R."/>
            <person name="Mekalanos J."/>
            <person name="Walker S."/>
            <person name="Walsh C.T."/>
            <person name="Wieland B.L.C."/>
            <person name="Ilzarbe M."/>
            <person name="Galagan J."/>
            <person name="Nusbaum C."/>
            <person name="Birren B."/>
        </authorList>
    </citation>
    <scope>NUCLEOTIDE SEQUENCE [LARGE SCALE GENOMIC DNA]</scope>
    <source>
        <strain evidence="3">NRRL 15998</strain>
    </source>
</reference>
<dbReference type="AlphaFoldDB" id="D6AMP5"/>
<feature type="transmembrane region" description="Helical" evidence="1">
    <location>
        <begin position="21"/>
        <end position="41"/>
    </location>
</feature>
<sequence length="98" mass="10182">MPSEYRIREIPVCQAPCLGDTVLALHLLVVLGATLPLGQMISRRLHVVPPVVLLAMGAVLGFVTALREAHLPPEVGAAAVPARPAVLGEPDHAAVAVT</sequence>
<gene>
    <name evidence="2" type="ORF">SSGG_06891</name>
</gene>
<evidence type="ECO:0000313" key="2">
    <source>
        <dbReference type="EMBL" id="EFE79524.2"/>
    </source>
</evidence>